<feature type="region of interest" description="Disordered" evidence="1">
    <location>
        <begin position="14"/>
        <end position="48"/>
    </location>
</feature>
<dbReference type="AlphaFoldDB" id="A0A0U1L4K3"/>
<reference evidence="3" key="1">
    <citation type="submission" date="2015-03" db="EMBL/GenBank/DDBJ databases">
        <authorList>
            <person name="Nijsse Bart"/>
        </authorList>
    </citation>
    <scope>NUCLEOTIDE SEQUENCE [LARGE SCALE GENOMIC DNA]</scope>
</reference>
<sequence>MLWTRRIVAPVFEGSRPSSHPKNIGRSQVGKAMDLKSAKNTGEDIGSN</sequence>
<proteinExistence type="predicted"/>
<protein>
    <submittedName>
        <fullName evidence="2">Uncharacterized protein</fullName>
    </submittedName>
</protein>
<dbReference type="Proteomes" id="UP000049855">
    <property type="component" value="Unassembled WGS sequence"/>
</dbReference>
<organism evidence="2 3">
    <name type="scientific">Sporomusa ovata</name>
    <dbReference type="NCBI Taxonomy" id="2378"/>
    <lineage>
        <taxon>Bacteria</taxon>
        <taxon>Bacillati</taxon>
        <taxon>Bacillota</taxon>
        <taxon>Negativicutes</taxon>
        <taxon>Selenomonadales</taxon>
        <taxon>Sporomusaceae</taxon>
        <taxon>Sporomusa</taxon>
    </lineage>
</organism>
<name>A0A0U1L4K3_9FIRM</name>
<keyword evidence="3" id="KW-1185">Reference proteome</keyword>
<evidence type="ECO:0000313" key="2">
    <source>
        <dbReference type="EMBL" id="CQR73814.1"/>
    </source>
</evidence>
<evidence type="ECO:0000313" key="3">
    <source>
        <dbReference type="Proteomes" id="UP000049855"/>
    </source>
</evidence>
<evidence type="ECO:0000256" key="1">
    <source>
        <dbReference type="SAM" id="MobiDB-lite"/>
    </source>
</evidence>
<gene>
    <name evidence="2" type="ORF">SpAn4DRAFT_0276</name>
</gene>
<dbReference type="EMBL" id="CTRP01000014">
    <property type="protein sequence ID" value="CQR73814.1"/>
    <property type="molecule type" value="Genomic_DNA"/>
</dbReference>
<accession>A0A0U1L4K3</accession>